<dbReference type="Pfam" id="PF05686">
    <property type="entry name" value="Glyco_transf_90"/>
    <property type="match status" value="1"/>
</dbReference>
<organism evidence="5 6">
    <name type="scientific">Volvox africanus</name>
    <dbReference type="NCBI Taxonomy" id="51714"/>
    <lineage>
        <taxon>Eukaryota</taxon>
        <taxon>Viridiplantae</taxon>
        <taxon>Chlorophyta</taxon>
        <taxon>core chlorophytes</taxon>
        <taxon>Chlorophyceae</taxon>
        <taxon>CS clade</taxon>
        <taxon>Chlamydomonadales</taxon>
        <taxon>Volvocaceae</taxon>
        <taxon>Volvox</taxon>
    </lineage>
</organism>
<dbReference type="PANTHER" id="PTHR12203">
    <property type="entry name" value="KDEL LYS-ASP-GLU-LEU CONTAINING - RELATED"/>
    <property type="match status" value="1"/>
</dbReference>
<evidence type="ECO:0000313" key="5">
    <source>
        <dbReference type="EMBL" id="GLI63564.1"/>
    </source>
</evidence>
<evidence type="ECO:0000256" key="2">
    <source>
        <dbReference type="ARBA" id="ARBA00022679"/>
    </source>
</evidence>
<dbReference type="EMBL" id="BSDZ01000015">
    <property type="protein sequence ID" value="GLI63564.1"/>
    <property type="molecule type" value="Genomic_DNA"/>
</dbReference>
<evidence type="ECO:0000256" key="3">
    <source>
        <dbReference type="SAM" id="MobiDB-lite"/>
    </source>
</evidence>
<sequence length="371" mass="41735">MLSIVLYLYPQMPDMEFLWLWDDECVNGLPVFAPNACRQFAKAGFTLPSFSVWSQSLGRVQMAAYHSCVWNRYPPYERKPLAVWRGSTTGARKPTVENYQLVTRLKLHLLAQNHSGILDAKINKFTKDIPDPVRAQITSGDRIDSEDYNRYSAIIDVDGNGWSDRFGHALIHYSTPVLKMASNHTAFFEHLFAPGVTFLQFSPSLEDLVEKAGKVVAEVQKLGGQSKYFDMVKSMQATSQVLMDHLGLVEALAYSLLKYWSLVTWTLKDLDPDTDVDLGHRNRLDPSIVKRGGDRAGGVGQDGGSDDDDHDDDYTKASAKPLTEFPDEVRGFEEVAMTCCSLTRVPAEFAAEVTTRLLRKAPGRSFFFWVF</sequence>
<feature type="domain" description="Glycosyl transferase CAP10" evidence="4">
    <location>
        <begin position="11"/>
        <end position="240"/>
    </location>
</feature>
<keyword evidence="2" id="KW-0808">Transferase</keyword>
<evidence type="ECO:0000259" key="4">
    <source>
        <dbReference type="SMART" id="SM00672"/>
    </source>
</evidence>
<comment type="caution">
    <text evidence="5">The sequence shown here is derived from an EMBL/GenBank/DDBJ whole genome shotgun (WGS) entry which is preliminary data.</text>
</comment>
<reference evidence="5 6" key="1">
    <citation type="journal article" date="2023" name="IScience">
        <title>Expanded male sex-determining region conserved during the evolution of homothallism in the green alga Volvox.</title>
        <authorList>
            <person name="Yamamoto K."/>
            <person name="Matsuzaki R."/>
            <person name="Mahakham W."/>
            <person name="Heman W."/>
            <person name="Sekimoto H."/>
            <person name="Kawachi M."/>
            <person name="Minakuchi Y."/>
            <person name="Toyoda A."/>
            <person name="Nozaki H."/>
        </authorList>
    </citation>
    <scope>NUCLEOTIDE SEQUENCE [LARGE SCALE GENOMIC DNA]</scope>
    <source>
        <strain evidence="5 6">NIES-4468</strain>
    </source>
</reference>
<dbReference type="InterPro" id="IPR006598">
    <property type="entry name" value="CAP10"/>
</dbReference>
<evidence type="ECO:0000256" key="1">
    <source>
        <dbReference type="ARBA" id="ARBA00010118"/>
    </source>
</evidence>
<protein>
    <recommendedName>
        <fullName evidence="4">Glycosyl transferase CAP10 domain-containing protein</fullName>
    </recommendedName>
</protein>
<dbReference type="InterPro" id="IPR051091">
    <property type="entry name" value="O-Glucosyltr/Glycosyltrsf_90"/>
</dbReference>
<gene>
    <name evidence="5" type="ORF">VaNZ11_006555</name>
</gene>
<proteinExistence type="inferred from homology"/>
<evidence type="ECO:0000313" key="6">
    <source>
        <dbReference type="Proteomes" id="UP001165090"/>
    </source>
</evidence>
<accession>A0ABQ5S1S3</accession>
<feature type="region of interest" description="Disordered" evidence="3">
    <location>
        <begin position="287"/>
        <end position="320"/>
    </location>
</feature>
<name>A0ABQ5S1S3_9CHLO</name>
<keyword evidence="6" id="KW-1185">Reference proteome</keyword>
<dbReference type="PANTHER" id="PTHR12203:SF35">
    <property type="entry name" value="PROTEIN O-GLUCOSYLTRANSFERASE 1"/>
    <property type="match status" value="1"/>
</dbReference>
<comment type="similarity">
    <text evidence="1">Belongs to the glycosyltransferase 90 family.</text>
</comment>
<dbReference type="SMART" id="SM00672">
    <property type="entry name" value="CAP10"/>
    <property type="match status" value="1"/>
</dbReference>
<dbReference type="Proteomes" id="UP001165090">
    <property type="component" value="Unassembled WGS sequence"/>
</dbReference>